<keyword evidence="2" id="KW-0472">Membrane</keyword>
<feature type="compositionally biased region" description="Basic and acidic residues" evidence="1">
    <location>
        <begin position="17"/>
        <end position="33"/>
    </location>
</feature>
<gene>
    <name evidence="3" type="ORF">NS263_03005</name>
</gene>
<keyword evidence="4" id="KW-1185">Reference proteome</keyword>
<dbReference type="EMBL" id="LDRB01000012">
    <property type="protein sequence ID" value="KTR41835.1"/>
    <property type="molecule type" value="Genomic_DNA"/>
</dbReference>
<proteinExistence type="predicted"/>
<evidence type="ECO:0000256" key="2">
    <source>
        <dbReference type="SAM" id="Phobius"/>
    </source>
</evidence>
<evidence type="ECO:0000313" key="3">
    <source>
        <dbReference type="EMBL" id="KTR41835.1"/>
    </source>
</evidence>
<keyword evidence="2" id="KW-0812">Transmembrane</keyword>
<protein>
    <submittedName>
        <fullName evidence="3">Uncharacterized protein</fullName>
    </submittedName>
</protein>
<organism evidence="3 4">
    <name type="scientific">Curtobacterium oceanosedimentum</name>
    <dbReference type="NCBI Taxonomy" id="465820"/>
    <lineage>
        <taxon>Bacteria</taxon>
        <taxon>Bacillati</taxon>
        <taxon>Actinomycetota</taxon>
        <taxon>Actinomycetes</taxon>
        <taxon>Micrococcales</taxon>
        <taxon>Microbacteriaceae</taxon>
        <taxon>Curtobacterium</taxon>
    </lineage>
</organism>
<sequence>MTNQGPADEGAVGDRPGPAEDRVRPADDLDRAFGPETASVATPSIGQRVRRGTVITLAFVAVGVVIAVVLSVIVGSVQTGVGGVFPRPQAALDRFRSAAGAVPGVGAVREEETTRDSLAAYRVSAVVDAAPGLSVGQQVDLVRALSAAAADAGGNGVTVSAEVRLDTLAVGVTTDAEVTRQRLEVARTVAAIGGVVGVRCDWGSETPTDAADAQRVELATGGTGEALAAIMDVAQRETHAVFPGADVSSRQST</sequence>
<reference evidence="3 4" key="1">
    <citation type="journal article" date="2016" name="Front. Microbiol.">
        <title>Genomic Resource of Rice Seed Associated Bacteria.</title>
        <authorList>
            <person name="Midha S."/>
            <person name="Bansal K."/>
            <person name="Sharma S."/>
            <person name="Kumar N."/>
            <person name="Patil P.P."/>
            <person name="Chaudhry V."/>
            <person name="Patil P.B."/>
        </authorList>
    </citation>
    <scope>NUCLEOTIDE SEQUENCE [LARGE SCALE GENOMIC DNA]</scope>
    <source>
        <strain evidence="3 4">NS263</strain>
    </source>
</reference>
<evidence type="ECO:0000256" key="1">
    <source>
        <dbReference type="SAM" id="MobiDB-lite"/>
    </source>
</evidence>
<dbReference type="Proteomes" id="UP000078335">
    <property type="component" value="Unassembled WGS sequence"/>
</dbReference>
<feature type="transmembrane region" description="Helical" evidence="2">
    <location>
        <begin position="54"/>
        <end position="77"/>
    </location>
</feature>
<dbReference type="RefSeq" id="WP_058727818.1">
    <property type="nucleotide sequence ID" value="NZ_LDRB01000012.1"/>
</dbReference>
<keyword evidence="2" id="KW-1133">Transmembrane helix</keyword>
<name>A0ABR5S8T9_9MICO</name>
<feature type="region of interest" description="Disordered" evidence="1">
    <location>
        <begin position="1"/>
        <end position="34"/>
    </location>
</feature>
<accession>A0ABR5S8T9</accession>
<comment type="caution">
    <text evidence="3">The sequence shown here is derived from an EMBL/GenBank/DDBJ whole genome shotgun (WGS) entry which is preliminary data.</text>
</comment>
<evidence type="ECO:0000313" key="4">
    <source>
        <dbReference type="Proteomes" id="UP000078335"/>
    </source>
</evidence>